<evidence type="ECO:0000313" key="2">
    <source>
        <dbReference type="Proteomes" id="UP000034856"/>
    </source>
</evidence>
<name>A0A0G1Q152_9BACT</name>
<proteinExistence type="predicted"/>
<organism evidence="1 2">
    <name type="scientific">Candidatus Azambacteria bacterium GW2011_GWF2_46_32</name>
    <dbReference type="NCBI Taxonomy" id="1618628"/>
    <lineage>
        <taxon>Bacteria</taxon>
        <taxon>Candidatus Azamiibacteriota</taxon>
    </lineage>
</organism>
<dbReference type="AlphaFoldDB" id="A0A0G1Q152"/>
<gene>
    <name evidence="1" type="ORF">UX51_C0001G0024</name>
</gene>
<evidence type="ECO:0000313" key="1">
    <source>
        <dbReference type="EMBL" id="KKU38472.1"/>
    </source>
</evidence>
<reference evidence="1 2" key="1">
    <citation type="journal article" date="2015" name="Nature">
        <title>rRNA introns, odd ribosomes, and small enigmatic genomes across a large radiation of phyla.</title>
        <authorList>
            <person name="Brown C.T."/>
            <person name="Hug L.A."/>
            <person name="Thomas B.C."/>
            <person name="Sharon I."/>
            <person name="Castelle C.J."/>
            <person name="Singh A."/>
            <person name="Wilkins M.J."/>
            <person name="Williams K.H."/>
            <person name="Banfield J.F."/>
        </authorList>
    </citation>
    <scope>NUCLEOTIDE SEQUENCE [LARGE SCALE GENOMIC DNA]</scope>
</reference>
<protein>
    <submittedName>
        <fullName evidence="1">Uncharacterized protein</fullName>
    </submittedName>
</protein>
<dbReference type="Proteomes" id="UP000034856">
    <property type="component" value="Unassembled WGS sequence"/>
</dbReference>
<sequence>MKKGGVCAYCRLFVTSLFLYHVYNLHEASGAVKGFMRFGGEFHEPAFNGV</sequence>
<accession>A0A0G1Q152</accession>
<dbReference type="EMBL" id="LCMM01000001">
    <property type="protein sequence ID" value="KKU38472.1"/>
    <property type="molecule type" value="Genomic_DNA"/>
</dbReference>
<comment type="caution">
    <text evidence="1">The sequence shown here is derived from an EMBL/GenBank/DDBJ whole genome shotgun (WGS) entry which is preliminary data.</text>
</comment>